<dbReference type="PROSITE" id="PS00217">
    <property type="entry name" value="SUGAR_TRANSPORT_2"/>
    <property type="match status" value="1"/>
</dbReference>
<dbReference type="GO" id="GO:0016020">
    <property type="term" value="C:membrane"/>
    <property type="evidence" value="ECO:0007669"/>
    <property type="project" value="UniProtKB-SubCell"/>
</dbReference>
<dbReference type="PANTHER" id="PTHR48022">
    <property type="entry name" value="PLASTIDIC GLUCOSE TRANSPORTER 4"/>
    <property type="match status" value="1"/>
</dbReference>
<evidence type="ECO:0000313" key="6">
    <source>
        <dbReference type="EMBL" id="KHN94718.1"/>
    </source>
</evidence>
<keyword evidence="2" id="KW-0812">Transmembrane</keyword>
<protein>
    <submittedName>
        <fullName evidence="6">D-xylose-proton symporter</fullName>
    </submittedName>
</protein>
<dbReference type="GO" id="GO:0005351">
    <property type="term" value="F:carbohydrate:proton symporter activity"/>
    <property type="evidence" value="ECO:0007669"/>
    <property type="project" value="TreeGrafter"/>
</dbReference>
<dbReference type="PANTHER" id="PTHR48022:SF48">
    <property type="entry name" value="SUGAR TRANSPORTER, PUTATIVE (AFU_ORTHOLOGUE AFUA_3G06730)-RELATED"/>
    <property type="match status" value="1"/>
</dbReference>
<name>A0A0B2WL99_METAS</name>
<dbReference type="InterPro" id="IPR005829">
    <property type="entry name" value="Sugar_transporter_CS"/>
</dbReference>
<accession>A0A0B2WL99</accession>
<comment type="caution">
    <text evidence="6">The sequence shown here is derived from an EMBL/GenBank/DDBJ whole genome shotgun (WGS) entry which is preliminary data.</text>
</comment>
<dbReference type="GeneID" id="63741928"/>
<dbReference type="InterPro" id="IPR036259">
    <property type="entry name" value="MFS_trans_sf"/>
</dbReference>
<feature type="compositionally biased region" description="Basic and acidic residues" evidence="5">
    <location>
        <begin position="221"/>
        <end position="233"/>
    </location>
</feature>
<reference evidence="6 7" key="1">
    <citation type="journal article" date="2014" name="Proc. Natl. Acad. Sci. U.S.A.">
        <title>Trajectory and genomic determinants of fungal-pathogen speciation and host adaptation.</title>
        <authorList>
            <person name="Hu X."/>
            <person name="Xiao G."/>
            <person name="Zheng P."/>
            <person name="Shang Y."/>
            <person name="Su Y."/>
            <person name="Zhang X."/>
            <person name="Liu X."/>
            <person name="Zhan S."/>
            <person name="St Leger R.J."/>
            <person name="Wang C."/>
        </authorList>
    </citation>
    <scope>NUCLEOTIDE SEQUENCE [LARGE SCALE GENOMIC DNA]</scope>
    <source>
        <strain evidence="6 7">ARSEF 1941</strain>
    </source>
</reference>
<dbReference type="Pfam" id="PF00083">
    <property type="entry name" value="Sugar_tr"/>
    <property type="match status" value="1"/>
</dbReference>
<organism evidence="6 7">
    <name type="scientific">Metarhizium album (strain ARSEF 1941)</name>
    <dbReference type="NCBI Taxonomy" id="1081103"/>
    <lineage>
        <taxon>Eukaryota</taxon>
        <taxon>Fungi</taxon>
        <taxon>Dikarya</taxon>
        <taxon>Ascomycota</taxon>
        <taxon>Pezizomycotina</taxon>
        <taxon>Sordariomycetes</taxon>
        <taxon>Hypocreomycetidae</taxon>
        <taxon>Hypocreales</taxon>
        <taxon>Clavicipitaceae</taxon>
        <taxon>Metarhizium</taxon>
    </lineage>
</organism>
<dbReference type="AlphaFoldDB" id="A0A0B2WL99"/>
<dbReference type="EMBL" id="AZHE01000031">
    <property type="protein sequence ID" value="KHN94718.1"/>
    <property type="molecule type" value="Genomic_DNA"/>
</dbReference>
<gene>
    <name evidence="6" type="ORF">MAM_07473</name>
</gene>
<evidence type="ECO:0000256" key="1">
    <source>
        <dbReference type="ARBA" id="ARBA00004141"/>
    </source>
</evidence>
<keyword evidence="7" id="KW-1185">Reference proteome</keyword>
<dbReference type="InterPro" id="IPR050360">
    <property type="entry name" value="MFS_Sugar_Transporters"/>
</dbReference>
<keyword evidence="3" id="KW-1133">Transmembrane helix</keyword>
<dbReference type="RefSeq" id="XP_040675784.1">
    <property type="nucleotide sequence ID" value="XM_040826271.1"/>
</dbReference>
<dbReference type="STRING" id="1081103.A0A0B2WL99"/>
<keyword evidence="4" id="KW-0472">Membrane</keyword>
<evidence type="ECO:0000256" key="3">
    <source>
        <dbReference type="ARBA" id="ARBA00022989"/>
    </source>
</evidence>
<evidence type="ECO:0000256" key="2">
    <source>
        <dbReference type="ARBA" id="ARBA00022692"/>
    </source>
</evidence>
<dbReference type="SUPFAM" id="SSF103473">
    <property type="entry name" value="MFS general substrate transporter"/>
    <property type="match status" value="1"/>
</dbReference>
<dbReference type="HOGENOM" id="CLU_1138213_0_0_1"/>
<feature type="region of interest" description="Disordered" evidence="5">
    <location>
        <begin position="214"/>
        <end position="244"/>
    </location>
</feature>
<evidence type="ECO:0000313" key="7">
    <source>
        <dbReference type="Proteomes" id="UP000030816"/>
    </source>
</evidence>
<dbReference type="InterPro" id="IPR005828">
    <property type="entry name" value="MFS_sugar_transport-like"/>
</dbReference>
<proteinExistence type="predicted"/>
<comment type="subcellular location">
    <subcellularLocation>
        <location evidence="1">Membrane</location>
        <topology evidence="1">Multi-pass membrane protein</topology>
    </subcellularLocation>
</comment>
<dbReference type="Gene3D" id="1.20.1250.20">
    <property type="entry name" value="MFS general substrate transporter like domains"/>
    <property type="match status" value="2"/>
</dbReference>
<evidence type="ECO:0000256" key="5">
    <source>
        <dbReference type="SAM" id="MobiDB-lite"/>
    </source>
</evidence>
<evidence type="ECO:0000256" key="4">
    <source>
        <dbReference type="ARBA" id="ARBA00023136"/>
    </source>
</evidence>
<sequence>MSRFADTSATKGVWRQLRDNPYVFGLSAIQGMVRVDASAGCVVGILGERSDSRPSWAKGLNAGGGRAVAGFAVGMLTMIVPMYMSEVSTPGIRGTMVVLQQLSITLGIVVSYWPEYGTQYIGGTRCAPAIPYTGGTEMRREFDPSHDVGPRGCSGQSQAAWRVSFAPQIGGPLAFTYFIIPETKGKSLEDMDMAFGDTAAHDEKARLFDIVAAQGPTAPMPEDKVDEPGERGRKANVLCRNGAG</sequence>
<dbReference type="Proteomes" id="UP000030816">
    <property type="component" value="Unassembled WGS sequence"/>
</dbReference>
<dbReference type="OrthoDB" id="8120565at2759"/>